<dbReference type="EMBL" id="JAHXRF010000005">
    <property type="protein sequence ID" value="MBW4865276.1"/>
    <property type="molecule type" value="Genomic_DNA"/>
</dbReference>
<protein>
    <recommendedName>
        <fullName evidence="2">exo-alpha-sialidase</fullName>
        <ecNumber evidence="2">3.2.1.18</ecNumber>
    </recommendedName>
</protein>
<dbReference type="CDD" id="cd15482">
    <property type="entry name" value="Sialidase_non-viral"/>
    <property type="match status" value="1"/>
</dbReference>
<dbReference type="Pfam" id="PF13859">
    <property type="entry name" value="BNR_3"/>
    <property type="match status" value="1"/>
</dbReference>
<evidence type="ECO:0000259" key="3">
    <source>
        <dbReference type="Pfam" id="PF13859"/>
    </source>
</evidence>
<dbReference type="AlphaFoldDB" id="A0AAW4NRF2"/>
<dbReference type="PANTHER" id="PTHR10628:SF30">
    <property type="entry name" value="EXO-ALPHA-SIALIDASE"/>
    <property type="match status" value="1"/>
</dbReference>
<dbReference type="GO" id="GO:0004308">
    <property type="term" value="F:exo-alpha-sialidase activity"/>
    <property type="evidence" value="ECO:0007669"/>
    <property type="project" value="UniProtKB-EC"/>
</dbReference>
<feature type="domain" description="Sialidase" evidence="3">
    <location>
        <begin position="188"/>
        <end position="501"/>
    </location>
</feature>
<evidence type="ECO:0000259" key="4">
    <source>
        <dbReference type="Pfam" id="PF14873"/>
    </source>
</evidence>
<evidence type="ECO:0000313" key="5">
    <source>
        <dbReference type="EMBL" id="MBW4865276.1"/>
    </source>
</evidence>
<evidence type="ECO:0000256" key="1">
    <source>
        <dbReference type="ARBA" id="ARBA00000427"/>
    </source>
</evidence>
<comment type="caution">
    <text evidence="5">The sequence shown here is derived from an EMBL/GenBank/DDBJ whole genome shotgun (WGS) entry which is preliminary data.</text>
</comment>
<evidence type="ECO:0000313" key="6">
    <source>
        <dbReference type="Proteomes" id="UP001196873"/>
    </source>
</evidence>
<dbReference type="GO" id="GO:0005737">
    <property type="term" value="C:cytoplasm"/>
    <property type="evidence" value="ECO:0007669"/>
    <property type="project" value="TreeGrafter"/>
</dbReference>
<organism evidence="5 6">
    <name type="scientific">Segatella salivae</name>
    <dbReference type="NCBI Taxonomy" id="228604"/>
    <lineage>
        <taxon>Bacteria</taxon>
        <taxon>Pseudomonadati</taxon>
        <taxon>Bacteroidota</taxon>
        <taxon>Bacteroidia</taxon>
        <taxon>Bacteroidales</taxon>
        <taxon>Prevotellaceae</taxon>
        <taxon>Segatella</taxon>
    </lineage>
</organism>
<dbReference type="Proteomes" id="UP001196873">
    <property type="component" value="Unassembled WGS sequence"/>
</dbReference>
<dbReference type="EC" id="3.2.1.18" evidence="2"/>
<dbReference type="InterPro" id="IPR029456">
    <property type="entry name" value="Sialidase_N"/>
</dbReference>
<dbReference type="GO" id="GO:0009313">
    <property type="term" value="P:oligosaccharide catabolic process"/>
    <property type="evidence" value="ECO:0007669"/>
    <property type="project" value="TreeGrafter"/>
</dbReference>
<gene>
    <name evidence="5" type="ORF">KZY68_04440</name>
</gene>
<dbReference type="Pfam" id="PF14873">
    <property type="entry name" value="BNR_assoc_N"/>
    <property type="match status" value="1"/>
</dbReference>
<evidence type="ECO:0000256" key="2">
    <source>
        <dbReference type="ARBA" id="ARBA00012733"/>
    </source>
</evidence>
<accession>A0AAW4NRF2</accession>
<reference evidence="5" key="1">
    <citation type="submission" date="2021-07" db="EMBL/GenBank/DDBJ databases">
        <title>Genomic diversity and antimicrobial resistance of Prevotella spp. isolated from chronic lung disease airways.</title>
        <authorList>
            <person name="Webb K.A."/>
            <person name="Olagoke O.S."/>
            <person name="Baird T."/>
            <person name="Neill J."/>
            <person name="Pham A."/>
            <person name="Wells T.J."/>
            <person name="Ramsay K.A."/>
            <person name="Bell S.C."/>
            <person name="Sarovich D.S."/>
            <person name="Price E.P."/>
        </authorList>
    </citation>
    <scope>NUCLEOTIDE SEQUENCE</scope>
    <source>
        <strain evidence="5">SCHI0047.S.3</strain>
    </source>
</reference>
<dbReference type="InterPro" id="IPR011040">
    <property type="entry name" value="Sialidase"/>
</dbReference>
<dbReference type="GO" id="GO:0016020">
    <property type="term" value="C:membrane"/>
    <property type="evidence" value="ECO:0007669"/>
    <property type="project" value="TreeGrafter"/>
</dbReference>
<name>A0AAW4NRF2_9BACT</name>
<proteinExistence type="predicted"/>
<comment type="catalytic activity">
    <reaction evidence="1">
        <text>Hydrolysis of alpha-(2-&gt;3)-, alpha-(2-&gt;6)-, alpha-(2-&gt;8)- glycosidic linkages of terminal sialic acid residues in oligosaccharides, glycoproteins, glycolipids, colominic acid and synthetic substrates.</text>
        <dbReference type="EC" id="3.2.1.18"/>
    </reaction>
</comment>
<dbReference type="PANTHER" id="PTHR10628">
    <property type="entry name" value="SIALIDASE"/>
    <property type="match status" value="1"/>
</dbReference>
<dbReference type="GO" id="GO:0006689">
    <property type="term" value="P:ganglioside catabolic process"/>
    <property type="evidence" value="ECO:0007669"/>
    <property type="project" value="TreeGrafter"/>
</dbReference>
<sequence length="549" mass="61404">MNNLRLFLFLFLNISLIGGFANTRGSMNAATSCVDICQMRYTIPVLVLKDTNPVLKIGIKTTSNKRIENISLNLNGTTSLNDIAEITIYEGSKEGIIALSKKLASTSKIKKTTIIPLEMSMEGKDSLCLWVSLRLKDCVNLSHRFNLNCHKIKIDGKFYSVPKKYTNGLRVGVALNGRNKEGIHTLRIPGLISLGNEQLIAVYDARYDSSRDLQGNIDICCQRSTDGGKTWGKIQKVLDMGTYGNLPEKYNGVSDAAILYDNYTGKVWVAATWMHGVLDKNTGKWIENLIEDSTVWNHQWASYGSQPGWGIRQSSQIILSNSIDQGKTWSKPINITSQVKRPQDWLQTVAPGNGIVLTNGTIVFPAQGRTETGMPFSNLMYSKDGGNTWKASKPAGINTTECTVVQRNDGSIMLNMRDNRNYRDYSEHNGRKICVTNDIGETWKEHPTSHHALIEPVCMASLYRHVYDHKKKAILLFSNPDNKLTRTHITLKVSFDEGETWSSKKILLDELSGLGYSCITSVDENRIGILYEGSQHNLVFQIVNLKELL</sequence>
<feature type="domain" description="Sialidase N-terminal" evidence="4">
    <location>
        <begin position="39"/>
        <end position="157"/>
    </location>
</feature>
<dbReference type="InterPro" id="IPR026856">
    <property type="entry name" value="Sialidase_fam"/>
</dbReference>